<keyword evidence="2" id="KW-0285">Flavoprotein</keyword>
<dbReference type="InterPro" id="IPR036188">
    <property type="entry name" value="FAD/NAD-bd_sf"/>
</dbReference>
<keyword evidence="5" id="KW-0503">Monooxygenase</keyword>
<evidence type="ECO:0000256" key="1">
    <source>
        <dbReference type="ARBA" id="ARBA00001974"/>
    </source>
</evidence>
<dbReference type="Proteomes" id="UP000318405">
    <property type="component" value="Unassembled WGS sequence"/>
</dbReference>
<dbReference type="AlphaFoldDB" id="A0A556AWS9"/>
<keyword evidence="3" id="KW-0274">FAD</keyword>
<accession>A0A556AWS9</accession>
<dbReference type="PANTHER" id="PTHR13789:SF318">
    <property type="entry name" value="GERANYLGERANYL DIPHOSPHATE REDUCTASE"/>
    <property type="match status" value="1"/>
</dbReference>
<reference evidence="7 8" key="1">
    <citation type="submission" date="2019-07" db="EMBL/GenBank/DDBJ databases">
        <title>Qingshengfaniella alkalisoli gen. nov., sp. nov., isolated from saline soil.</title>
        <authorList>
            <person name="Xu L."/>
            <person name="Huang X.-X."/>
            <person name="Sun J.-Q."/>
        </authorList>
    </citation>
    <scope>NUCLEOTIDE SEQUENCE [LARGE SCALE GENOMIC DNA]</scope>
    <source>
        <strain evidence="7 8">DSM 27279</strain>
    </source>
</reference>
<name>A0A556AWS9_9BURK</name>
<dbReference type="PRINTS" id="PR00420">
    <property type="entry name" value="RNGMNOXGNASE"/>
</dbReference>
<keyword evidence="4" id="KW-0560">Oxidoreductase</keyword>
<comment type="caution">
    <text evidence="7">The sequence shown here is derived from an EMBL/GenBank/DDBJ whole genome shotgun (WGS) entry which is preliminary data.</text>
</comment>
<dbReference type="SUPFAM" id="SSF54373">
    <property type="entry name" value="FAD-linked reductases, C-terminal domain"/>
    <property type="match status" value="1"/>
</dbReference>
<gene>
    <name evidence="7" type="ORF">FOZ76_08170</name>
</gene>
<dbReference type="InterPro" id="IPR002938">
    <property type="entry name" value="FAD-bd"/>
</dbReference>
<proteinExistence type="predicted"/>
<evidence type="ECO:0000313" key="8">
    <source>
        <dbReference type="Proteomes" id="UP000318405"/>
    </source>
</evidence>
<dbReference type="Pfam" id="PF01494">
    <property type="entry name" value="FAD_binding_3"/>
    <property type="match status" value="1"/>
</dbReference>
<evidence type="ECO:0000256" key="4">
    <source>
        <dbReference type="ARBA" id="ARBA00023002"/>
    </source>
</evidence>
<sequence>MVHKKHVLIAGGGIGGLTAALALLRRGFDVSVFEQAQELKEIGAGVQLGPNGVRVLYELGLESPARRLGVDAQAKEIRVWNTGKTWPLFNLGKESMSRHGVPYLMMHRADLHTMLLAAVDEIKPGACVVNSRVGGFEQDADGVTLILEDGSRFRGDVLVGADGLHSATRKALYGPDKPKFTGGCCWRGVIDVDRLPEHLRRPVGVNWIGPTGHVILYPVRSGRLLNFVGHVERDDWAGESWTEEGSIEELRADYAGWHDDIQTIVSQIDVPYKWALFLREPLEQWSRGRVTLLGDACHATLPYLAQGANMAIEDGMVLARALSDFDDVAEALQRYERARKERTARIVRKSSENLGRFHNHALLDPRTADDYVNTEWAPDKIRERYEWILSYDAVHVPLA</sequence>
<dbReference type="InterPro" id="IPR050493">
    <property type="entry name" value="FAD-dep_Monooxygenase_BioMet"/>
</dbReference>
<evidence type="ECO:0000313" key="7">
    <source>
        <dbReference type="EMBL" id="TSH96845.1"/>
    </source>
</evidence>
<keyword evidence="8" id="KW-1185">Reference proteome</keyword>
<protein>
    <submittedName>
        <fullName evidence="7">FAD-binding protein</fullName>
    </submittedName>
</protein>
<dbReference type="Gene3D" id="3.50.50.60">
    <property type="entry name" value="FAD/NAD(P)-binding domain"/>
    <property type="match status" value="1"/>
</dbReference>
<comment type="cofactor">
    <cofactor evidence="1">
        <name>FAD</name>
        <dbReference type="ChEBI" id="CHEBI:57692"/>
    </cofactor>
</comment>
<dbReference type="GO" id="GO:0004497">
    <property type="term" value="F:monooxygenase activity"/>
    <property type="evidence" value="ECO:0007669"/>
    <property type="project" value="UniProtKB-KW"/>
</dbReference>
<evidence type="ECO:0000256" key="5">
    <source>
        <dbReference type="ARBA" id="ARBA00023033"/>
    </source>
</evidence>
<dbReference type="EMBL" id="VLTJ01000013">
    <property type="protein sequence ID" value="TSH96845.1"/>
    <property type="molecule type" value="Genomic_DNA"/>
</dbReference>
<dbReference type="GO" id="GO:0071949">
    <property type="term" value="F:FAD binding"/>
    <property type="evidence" value="ECO:0007669"/>
    <property type="project" value="InterPro"/>
</dbReference>
<dbReference type="OrthoDB" id="9147239at2"/>
<evidence type="ECO:0000256" key="3">
    <source>
        <dbReference type="ARBA" id="ARBA00022827"/>
    </source>
</evidence>
<organism evidence="7 8">
    <name type="scientific">Verticiella sediminum</name>
    <dbReference type="NCBI Taxonomy" id="1247510"/>
    <lineage>
        <taxon>Bacteria</taxon>
        <taxon>Pseudomonadati</taxon>
        <taxon>Pseudomonadota</taxon>
        <taxon>Betaproteobacteria</taxon>
        <taxon>Burkholderiales</taxon>
        <taxon>Alcaligenaceae</taxon>
        <taxon>Verticiella</taxon>
    </lineage>
</organism>
<dbReference type="PANTHER" id="PTHR13789">
    <property type="entry name" value="MONOOXYGENASE"/>
    <property type="match status" value="1"/>
</dbReference>
<dbReference type="SUPFAM" id="SSF51905">
    <property type="entry name" value="FAD/NAD(P)-binding domain"/>
    <property type="match status" value="1"/>
</dbReference>
<evidence type="ECO:0000259" key="6">
    <source>
        <dbReference type="Pfam" id="PF01494"/>
    </source>
</evidence>
<feature type="domain" description="FAD-binding" evidence="6">
    <location>
        <begin position="6"/>
        <end position="349"/>
    </location>
</feature>
<evidence type="ECO:0000256" key="2">
    <source>
        <dbReference type="ARBA" id="ARBA00022630"/>
    </source>
</evidence>